<dbReference type="KEGG" id="srub:C2R22_16775"/>
<protein>
    <recommendedName>
        <fullName evidence="4">Response regulatory domain-containing protein</fullName>
    </recommendedName>
</protein>
<dbReference type="OrthoDB" id="199137at2157"/>
<dbReference type="PANTHER" id="PTHR44591">
    <property type="entry name" value="STRESS RESPONSE REGULATOR PROTEIN 1"/>
    <property type="match status" value="1"/>
</dbReference>
<dbReference type="SUPFAM" id="SSF52172">
    <property type="entry name" value="CheY-like"/>
    <property type="match status" value="1"/>
</dbReference>
<accession>A0A2I8VMH2</accession>
<reference evidence="5 6" key="1">
    <citation type="submission" date="2018-01" db="EMBL/GenBank/DDBJ databases">
        <title>Complete genome sequence of Salinigranum rubrum GX10T, an extremely halophilic archaeon isolated from a marine solar saltern.</title>
        <authorList>
            <person name="Han S."/>
        </authorList>
    </citation>
    <scope>NUCLEOTIDE SEQUENCE [LARGE SCALE GENOMIC DNA]</scope>
    <source>
        <strain evidence="5 6">GX10</strain>
    </source>
</reference>
<feature type="region of interest" description="Disordered" evidence="3">
    <location>
        <begin position="130"/>
        <end position="155"/>
    </location>
</feature>
<evidence type="ECO:0000256" key="2">
    <source>
        <dbReference type="PROSITE-ProRule" id="PRU00169"/>
    </source>
</evidence>
<dbReference type="Gene3D" id="3.40.50.2300">
    <property type="match status" value="1"/>
</dbReference>
<feature type="modified residue" description="4-aspartylphosphate" evidence="2">
    <location>
        <position position="57"/>
    </location>
</feature>
<dbReference type="AlphaFoldDB" id="A0A2I8VMH2"/>
<keyword evidence="1 2" id="KW-0597">Phosphoprotein</keyword>
<organism evidence="5 6">
    <name type="scientific">Salinigranum rubrum</name>
    <dbReference type="NCBI Taxonomy" id="755307"/>
    <lineage>
        <taxon>Archaea</taxon>
        <taxon>Methanobacteriati</taxon>
        <taxon>Methanobacteriota</taxon>
        <taxon>Stenosarchaea group</taxon>
        <taxon>Halobacteria</taxon>
        <taxon>Halobacteriales</taxon>
        <taxon>Haloferacaceae</taxon>
        <taxon>Salinigranum</taxon>
    </lineage>
</organism>
<dbReference type="PROSITE" id="PS50110">
    <property type="entry name" value="RESPONSE_REGULATORY"/>
    <property type="match status" value="1"/>
</dbReference>
<evidence type="ECO:0000259" key="4">
    <source>
        <dbReference type="PROSITE" id="PS50110"/>
    </source>
</evidence>
<keyword evidence="6" id="KW-1185">Reference proteome</keyword>
<evidence type="ECO:0000256" key="1">
    <source>
        <dbReference type="ARBA" id="ARBA00022553"/>
    </source>
</evidence>
<feature type="domain" description="Response regulatory" evidence="4">
    <location>
        <begin position="6"/>
        <end position="121"/>
    </location>
</feature>
<evidence type="ECO:0000313" key="5">
    <source>
        <dbReference type="EMBL" id="AUV83095.1"/>
    </source>
</evidence>
<dbReference type="GO" id="GO:0000160">
    <property type="term" value="P:phosphorelay signal transduction system"/>
    <property type="evidence" value="ECO:0007669"/>
    <property type="project" value="InterPro"/>
</dbReference>
<sequence>MNESTVILHVDDDESCLELSRSSLQGALPNVDVVTRTDADEALATLAVESVDAVVSDSIELTDGTPFVEAARNTYPDLPIVLYTGREFTDAAPVITRAGVTEYVQKRADSAVRDLVGRVERLVDGDGSLSSADRFRYTPPGRDAGSADPVDTPDAADAEAEWTELARCDPTSVDDLVVTLVDVLGDRADERPLVELFDAEALARVFDSPSDDVTIQVRLRLDTHEVAVTADGVVASRPLTSA</sequence>
<dbReference type="GeneID" id="35593781"/>
<dbReference type="Pfam" id="PF00072">
    <property type="entry name" value="Response_reg"/>
    <property type="match status" value="1"/>
</dbReference>
<dbReference type="PANTHER" id="PTHR44591:SF3">
    <property type="entry name" value="RESPONSE REGULATORY DOMAIN-CONTAINING PROTEIN"/>
    <property type="match status" value="1"/>
</dbReference>
<name>A0A2I8VMH2_9EURY</name>
<dbReference type="Proteomes" id="UP000236584">
    <property type="component" value="Chromosome"/>
</dbReference>
<dbReference type="InterPro" id="IPR050595">
    <property type="entry name" value="Bact_response_regulator"/>
</dbReference>
<dbReference type="RefSeq" id="WP_103426784.1">
    <property type="nucleotide sequence ID" value="NZ_CP026309.1"/>
</dbReference>
<dbReference type="EMBL" id="CP026309">
    <property type="protein sequence ID" value="AUV83095.1"/>
    <property type="molecule type" value="Genomic_DNA"/>
</dbReference>
<evidence type="ECO:0000313" key="6">
    <source>
        <dbReference type="Proteomes" id="UP000236584"/>
    </source>
</evidence>
<dbReference type="InterPro" id="IPR001789">
    <property type="entry name" value="Sig_transdc_resp-reg_receiver"/>
</dbReference>
<gene>
    <name evidence="5" type="ORF">C2R22_16775</name>
</gene>
<evidence type="ECO:0000256" key="3">
    <source>
        <dbReference type="SAM" id="MobiDB-lite"/>
    </source>
</evidence>
<proteinExistence type="predicted"/>
<dbReference type="InterPro" id="IPR011006">
    <property type="entry name" value="CheY-like_superfamily"/>
</dbReference>